<evidence type="ECO:0000313" key="2">
    <source>
        <dbReference type="EMBL" id="KKR61873.1"/>
    </source>
</evidence>
<name>A0A0G0SA68_9BACT</name>
<keyword evidence="1" id="KW-0812">Transmembrane</keyword>
<feature type="transmembrane region" description="Helical" evidence="1">
    <location>
        <begin position="86"/>
        <end position="106"/>
    </location>
</feature>
<gene>
    <name evidence="2" type="ORF">UU02_C0052G0007</name>
</gene>
<keyword evidence="1" id="KW-0472">Membrane</keyword>
<dbReference type="AlphaFoldDB" id="A0A0G0SA68"/>
<evidence type="ECO:0008006" key="4">
    <source>
        <dbReference type="Google" id="ProtNLM"/>
    </source>
</evidence>
<organism evidence="2 3">
    <name type="scientific">Candidatus Woesebacteria bacterium GW2011_GWA1_40_43</name>
    <dbReference type="NCBI Taxonomy" id="1618553"/>
    <lineage>
        <taxon>Bacteria</taxon>
        <taxon>Candidatus Woeseibacteriota</taxon>
    </lineage>
</organism>
<accession>A0A0G0SA68</accession>
<proteinExistence type="predicted"/>
<dbReference type="EMBL" id="LBZA01000052">
    <property type="protein sequence ID" value="KKR61873.1"/>
    <property type="molecule type" value="Genomic_DNA"/>
</dbReference>
<reference evidence="2 3" key="1">
    <citation type="journal article" date="2015" name="Nature">
        <title>rRNA introns, odd ribosomes, and small enigmatic genomes across a large radiation of phyla.</title>
        <authorList>
            <person name="Brown C.T."/>
            <person name="Hug L.A."/>
            <person name="Thomas B.C."/>
            <person name="Sharon I."/>
            <person name="Castelle C.J."/>
            <person name="Singh A."/>
            <person name="Wilkins M.J."/>
            <person name="Williams K.H."/>
            <person name="Banfield J.F."/>
        </authorList>
    </citation>
    <scope>NUCLEOTIDE SEQUENCE [LARGE SCALE GENOMIC DNA]</scope>
</reference>
<feature type="non-terminal residue" evidence="2">
    <location>
        <position position="1"/>
    </location>
</feature>
<feature type="transmembrane region" description="Helical" evidence="1">
    <location>
        <begin position="63"/>
        <end position="79"/>
    </location>
</feature>
<evidence type="ECO:0000256" key="1">
    <source>
        <dbReference type="SAM" id="Phobius"/>
    </source>
</evidence>
<keyword evidence="1" id="KW-1133">Transmembrane helix</keyword>
<comment type="caution">
    <text evidence="2">The sequence shown here is derived from an EMBL/GenBank/DDBJ whole genome shotgun (WGS) entry which is preliminary data.</text>
</comment>
<evidence type="ECO:0000313" key="3">
    <source>
        <dbReference type="Proteomes" id="UP000034293"/>
    </source>
</evidence>
<dbReference type="Proteomes" id="UP000034293">
    <property type="component" value="Unassembled WGS sequence"/>
</dbReference>
<feature type="transmembrane region" description="Helical" evidence="1">
    <location>
        <begin position="112"/>
        <end position="132"/>
    </location>
</feature>
<feature type="transmembrane region" description="Helical" evidence="1">
    <location>
        <begin position="32"/>
        <end position="51"/>
    </location>
</feature>
<protein>
    <recommendedName>
        <fullName evidence="4">Glycosyltransferase RgtA/B/C/D-like domain-containing protein</fullName>
    </recommendedName>
</protein>
<sequence length="229" mass="26404">AWWNLLGTISLKNIALIPVKFIFGRISFNNKILYGAVSLASAFLYAFLLTLRRPLKGFSHKVLWAWLIVPILLSILISIKIPILYYFRFLFCLPAFYILAAGGLTSLKGKTFWIFLSTAILINIASSSLYLFNPKFQRENWRAVAEAVGADAIIYPSNSQKEALTYYQKGGQIVYFQNFSGEPRVVWLSRYVWQIFDSKDMARIKIENLGYNKVQELNLNGVEFWKYIK</sequence>